<reference evidence="1" key="1">
    <citation type="submission" date="2018-05" db="EMBL/GenBank/DDBJ databases">
        <authorList>
            <person name="Lanie J.A."/>
            <person name="Ng W.-L."/>
            <person name="Kazmierczak K.M."/>
            <person name="Andrzejewski T.M."/>
            <person name="Davidsen T.M."/>
            <person name="Wayne K.J."/>
            <person name="Tettelin H."/>
            <person name="Glass J.I."/>
            <person name="Rusch D."/>
            <person name="Podicherti R."/>
            <person name="Tsui H.-C.T."/>
            <person name="Winkler M.E."/>
        </authorList>
    </citation>
    <scope>NUCLEOTIDE SEQUENCE</scope>
</reference>
<dbReference type="AlphaFoldDB" id="A0A382UBT2"/>
<feature type="non-terminal residue" evidence="1">
    <location>
        <position position="1"/>
    </location>
</feature>
<evidence type="ECO:0008006" key="2">
    <source>
        <dbReference type="Google" id="ProtNLM"/>
    </source>
</evidence>
<evidence type="ECO:0000313" key="1">
    <source>
        <dbReference type="EMBL" id="SVD31315.1"/>
    </source>
</evidence>
<proteinExistence type="predicted"/>
<sequence>WVDGETVIDKVSLPLGRDLPSGNYYIEVGWYQLDSMERLTAAGAQSMYDKVELGIVEIP</sequence>
<dbReference type="EMBL" id="UINC01142774">
    <property type="protein sequence ID" value="SVD31315.1"/>
    <property type="molecule type" value="Genomic_DNA"/>
</dbReference>
<gene>
    <name evidence="1" type="ORF">METZ01_LOCUS384169</name>
</gene>
<name>A0A382UBT2_9ZZZZ</name>
<organism evidence="1">
    <name type="scientific">marine metagenome</name>
    <dbReference type="NCBI Taxonomy" id="408172"/>
    <lineage>
        <taxon>unclassified sequences</taxon>
        <taxon>metagenomes</taxon>
        <taxon>ecological metagenomes</taxon>
    </lineage>
</organism>
<protein>
    <recommendedName>
        <fullName evidence="2">Wzt C-terminal domain-containing protein</fullName>
    </recommendedName>
</protein>
<accession>A0A382UBT2</accession>